<evidence type="ECO:0000313" key="8">
    <source>
        <dbReference type="Proteomes" id="UP000742631"/>
    </source>
</evidence>
<evidence type="ECO:0000256" key="1">
    <source>
        <dbReference type="ARBA" id="ARBA00004236"/>
    </source>
</evidence>
<dbReference type="Proteomes" id="UP000742631">
    <property type="component" value="Unassembled WGS sequence"/>
</dbReference>
<keyword evidence="4" id="KW-0808">Transferase</keyword>
<evidence type="ECO:0000256" key="4">
    <source>
        <dbReference type="ARBA" id="ARBA00022679"/>
    </source>
</evidence>
<dbReference type="EMBL" id="DYYG01000008">
    <property type="protein sequence ID" value="HJE22432.1"/>
    <property type="molecule type" value="Genomic_DNA"/>
</dbReference>
<dbReference type="PANTHER" id="PTHR43646:SF2">
    <property type="entry name" value="GLYCOSYLTRANSFERASE 2-LIKE DOMAIN-CONTAINING PROTEIN"/>
    <property type="match status" value="1"/>
</dbReference>
<dbReference type="GO" id="GO:0005886">
    <property type="term" value="C:plasma membrane"/>
    <property type="evidence" value="ECO:0007669"/>
    <property type="project" value="UniProtKB-SubCell"/>
</dbReference>
<protein>
    <submittedName>
        <fullName evidence="7">Glycosyltransferase family 2 protein</fullName>
    </submittedName>
</protein>
<comment type="caution">
    <text evidence="7">The sequence shown here is derived from an EMBL/GenBank/DDBJ whole genome shotgun (WGS) entry which is preliminary data.</text>
</comment>
<feature type="domain" description="Glycosyltransferase 2-like" evidence="6">
    <location>
        <begin position="18"/>
        <end position="156"/>
    </location>
</feature>
<keyword evidence="3" id="KW-0328">Glycosyltransferase</keyword>
<sequence length="370" mass="38770">MGDHPGNHGSTSLASAVVCVPARNEAERLPRLLRALAAQEGSSTAAPLKVVVVANNCTDGTADSARALESSGAIDTLSLRLIEETFVGIAAHVGTARRRALDEGAAWLDASGTPDGVLLTTDADAWLDPSWVAANLRALERAEIVGGRLVIDAEDETDPALAAFHARVERYWAGVRALEDTLDPPPHDPAPRHGDHTGGSLALRASLYRAVGGLPTIPRGEDNALVAAVQRAGGRLRHCPAVSVRVSARTAGRAEGGMATEMLRRSRVVREGEAYQLPVSTHWQTVILRRAALRRAFREGASAASLHALGLDAADLAAIDVPGCPNDIAFVERAHARLEARDGPAAECGLDEAVAAVEALAAFLKRETAA</sequence>
<proteinExistence type="predicted"/>
<dbReference type="SUPFAM" id="SSF53448">
    <property type="entry name" value="Nucleotide-diphospho-sugar transferases"/>
    <property type="match status" value="1"/>
</dbReference>
<evidence type="ECO:0000256" key="2">
    <source>
        <dbReference type="ARBA" id="ARBA00022475"/>
    </source>
</evidence>
<evidence type="ECO:0000256" key="3">
    <source>
        <dbReference type="ARBA" id="ARBA00022676"/>
    </source>
</evidence>
<dbReference type="Pfam" id="PF00535">
    <property type="entry name" value="Glycos_transf_2"/>
    <property type="match status" value="1"/>
</dbReference>
<keyword evidence="2" id="KW-1003">Cell membrane</keyword>
<evidence type="ECO:0000256" key="5">
    <source>
        <dbReference type="ARBA" id="ARBA00023136"/>
    </source>
</evidence>
<dbReference type="CDD" id="cd00761">
    <property type="entry name" value="Glyco_tranf_GTA_type"/>
    <property type="match status" value="1"/>
</dbReference>
<evidence type="ECO:0000259" key="6">
    <source>
        <dbReference type="Pfam" id="PF00535"/>
    </source>
</evidence>
<accession>A0A921JDQ4</accession>
<dbReference type="GO" id="GO:0016757">
    <property type="term" value="F:glycosyltransferase activity"/>
    <property type="evidence" value="ECO:0007669"/>
    <property type="project" value="UniProtKB-KW"/>
</dbReference>
<gene>
    <name evidence="7" type="ORF">K8W01_02070</name>
</gene>
<keyword evidence="5" id="KW-0472">Membrane</keyword>
<comment type="subcellular location">
    <subcellularLocation>
        <location evidence="1">Cell membrane</location>
    </subcellularLocation>
</comment>
<organism evidence="7 8">
    <name type="scientific">Methylorubrum populi</name>
    <dbReference type="NCBI Taxonomy" id="223967"/>
    <lineage>
        <taxon>Bacteria</taxon>
        <taxon>Pseudomonadati</taxon>
        <taxon>Pseudomonadota</taxon>
        <taxon>Alphaproteobacteria</taxon>
        <taxon>Hyphomicrobiales</taxon>
        <taxon>Methylobacteriaceae</taxon>
        <taxon>Methylorubrum</taxon>
    </lineage>
</organism>
<dbReference type="PANTHER" id="PTHR43646">
    <property type="entry name" value="GLYCOSYLTRANSFERASE"/>
    <property type="match status" value="1"/>
</dbReference>
<reference evidence="7" key="1">
    <citation type="journal article" date="2021" name="PeerJ">
        <title>Extensive microbial diversity within the chicken gut microbiome revealed by metagenomics and culture.</title>
        <authorList>
            <person name="Gilroy R."/>
            <person name="Ravi A."/>
            <person name="Getino M."/>
            <person name="Pursley I."/>
            <person name="Horton D.L."/>
            <person name="Alikhan N.F."/>
            <person name="Baker D."/>
            <person name="Gharbi K."/>
            <person name="Hall N."/>
            <person name="Watson M."/>
            <person name="Adriaenssens E.M."/>
            <person name="Foster-Nyarko E."/>
            <person name="Jarju S."/>
            <person name="Secka A."/>
            <person name="Antonio M."/>
            <person name="Oren A."/>
            <person name="Chaudhuri R.R."/>
            <person name="La Ragione R."/>
            <person name="Hildebrand F."/>
            <person name="Pallen M.J."/>
        </authorList>
    </citation>
    <scope>NUCLEOTIDE SEQUENCE</scope>
    <source>
        <strain evidence="7">316</strain>
    </source>
</reference>
<dbReference type="InterPro" id="IPR029044">
    <property type="entry name" value="Nucleotide-diphossugar_trans"/>
</dbReference>
<name>A0A921JDQ4_9HYPH</name>
<dbReference type="Gene3D" id="3.90.550.10">
    <property type="entry name" value="Spore Coat Polysaccharide Biosynthesis Protein SpsA, Chain A"/>
    <property type="match status" value="1"/>
</dbReference>
<dbReference type="AlphaFoldDB" id="A0A921JDQ4"/>
<reference evidence="7" key="2">
    <citation type="submission" date="2021-09" db="EMBL/GenBank/DDBJ databases">
        <authorList>
            <person name="Gilroy R."/>
        </authorList>
    </citation>
    <scope>NUCLEOTIDE SEQUENCE</scope>
    <source>
        <strain evidence="7">316</strain>
    </source>
</reference>
<dbReference type="InterPro" id="IPR001173">
    <property type="entry name" value="Glyco_trans_2-like"/>
</dbReference>
<evidence type="ECO:0000313" key="7">
    <source>
        <dbReference type="EMBL" id="HJE22432.1"/>
    </source>
</evidence>